<name>A0A9P7KL31_9AGAR</name>
<proteinExistence type="predicted"/>
<gene>
    <name evidence="1" type="ORF">H0H81_009478</name>
</gene>
<reference evidence="1" key="1">
    <citation type="submission" date="2021-02" db="EMBL/GenBank/DDBJ databases">
        <authorList>
            <person name="Nieuwenhuis M."/>
            <person name="Van De Peppel L.J.J."/>
        </authorList>
    </citation>
    <scope>NUCLEOTIDE SEQUENCE</scope>
    <source>
        <strain evidence="1">D49</strain>
    </source>
</reference>
<reference evidence="1" key="2">
    <citation type="submission" date="2021-10" db="EMBL/GenBank/DDBJ databases">
        <title>Phylogenomics reveals ancestral predisposition of the termite-cultivated fungus Termitomyces towards a domesticated lifestyle.</title>
        <authorList>
            <person name="Auxier B."/>
            <person name="Grum-Grzhimaylo A."/>
            <person name="Cardenas M.E."/>
            <person name="Lodge J.D."/>
            <person name="Laessoe T."/>
            <person name="Pedersen O."/>
            <person name="Smith M.E."/>
            <person name="Kuyper T.W."/>
            <person name="Franco-Molano E.A."/>
            <person name="Baroni T.J."/>
            <person name="Aanen D.K."/>
        </authorList>
    </citation>
    <scope>NUCLEOTIDE SEQUENCE</scope>
    <source>
        <strain evidence="1">D49</strain>
    </source>
</reference>
<dbReference type="AlphaFoldDB" id="A0A9P7KL31"/>
<organism evidence="1 2">
    <name type="scientific">Sphagnurus paluster</name>
    <dbReference type="NCBI Taxonomy" id="117069"/>
    <lineage>
        <taxon>Eukaryota</taxon>
        <taxon>Fungi</taxon>
        <taxon>Dikarya</taxon>
        <taxon>Basidiomycota</taxon>
        <taxon>Agaricomycotina</taxon>
        <taxon>Agaricomycetes</taxon>
        <taxon>Agaricomycetidae</taxon>
        <taxon>Agaricales</taxon>
        <taxon>Tricholomatineae</taxon>
        <taxon>Lyophyllaceae</taxon>
        <taxon>Sphagnurus</taxon>
    </lineage>
</organism>
<dbReference type="Proteomes" id="UP000717328">
    <property type="component" value="Unassembled WGS sequence"/>
</dbReference>
<sequence length="135" mass="15495">MQAFERCRLRGPGPPPEARALAFVYEHTSIPVPKIRKYVQDPFTIDMDRVPGISLYEAWTRLSPFQRILVVWTLRGYIEQLRIASAAYPRHHVPGRMYEQPLPVGRRSTKSRDLVECLPTLPCTSTSVIIFGDRS</sequence>
<evidence type="ECO:0000313" key="1">
    <source>
        <dbReference type="EMBL" id="KAG5651211.1"/>
    </source>
</evidence>
<dbReference type="EMBL" id="JABCKI010000279">
    <property type="protein sequence ID" value="KAG5651211.1"/>
    <property type="molecule type" value="Genomic_DNA"/>
</dbReference>
<keyword evidence="2" id="KW-1185">Reference proteome</keyword>
<evidence type="ECO:0000313" key="2">
    <source>
        <dbReference type="Proteomes" id="UP000717328"/>
    </source>
</evidence>
<accession>A0A9P7KL31</accession>
<comment type="caution">
    <text evidence="1">The sequence shown here is derived from an EMBL/GenBank/DDBJ whole genome shotgun (WGS) entry which is preliminary data.</text>
</comment>
<dbReference type="OrthoDB" id="8300194at2759"/>
<protein>
    <submittedName>
        <fullName evidence="1">Uncharacterized protein</fullName>
    </submittedName>
</protein>